<evidence type="ECO:0008006" key="4">
    <source>
        <dbReference type="Google" id="ProtNLM"/>
    </source>
</evidence>
<keyword evidence="3" id="KW-1185">Reference proteome</keyword>
<dbReference type="Proteomes" id="UP000503640">
    <property type="component" value="Unassembled WGS sequence"/>
</dbReference>
<evidence type="ECO:0000256" key="1">
    <source>
        <dbReference type="SAM" id="MobiDB-lite"/>
    </source>
</evidence>
<feature type="region of interest" description="Disordered" evidence="1">
    <location>
        <begin position="67"/>
        <end position="102"/>
    </location>
</feature>
<evidence type="ECO:0000313" key="2">
    <source>
        <dbReference type="EMBL" id="GEJ59471.1"/>
    </source>
</evidence>
<proteinExistence type="predicted"/>
<dbReference type="RefSeq" id="WP_176069001.1">
    <property type="nucleotide sequence ID" value="NZ_BJTG01000015.1"/>
</dbReference>
<dbReference type="PROSITE" id="PS51257">
    <property type="entry name" value="PROKAR_LIPOPROTEIN"/>
    <property type="match status" value="1"/>
</dbReference>
<gene>
    <name evidence="2" type="ORF">AMYX_42120</name>
</gene>
<reference evidence="3" key="1">
    <citation type="journal article" date="2020" name="Appl. Environ. Microbiol.">
        <title>Diazotrophic Anaeromyxobacter Isolates from Soils.</title>
        <authorList>
            <person name="Masuda Y."/>
            <person name="Yamanaka H."/>
            <person name="Xu Z.X."/>
            <person name="Shiratori Y."/>
            <person name="Aono T."/>
            <person name="Amachi S."/>
            <person name="Senoo K."/>
            <person name="Itoh H."/>
        </authorList>
    </citation>
    <scope>NUCLEOTIDE SEQUENCE [LARGE SCALE GENOMIC DNA]</scope>
    <source>
        <strain evidence="3">R267</strain>
    </source>
</reference>
<accession>A0A7I9VT42</accession>
<comment type="caution">
    <text evidence="2">The sequence shown here is derived from an EMBL/GenBank/DDBJ whole genome shotgun (WGS) entry which is preliminary data.</text>
</comment>
<evidence type="ECO:0000313" key="3">
    <source>
        <dbReference type="Proteomes" id="UP000503640"/>
    </source>
</evidence>
<feature type="compositionally biased region" description="Low complexity" evidence="1">
    <location>
        <begin position="71"/>
        <end position="84"/>
    </location>
</feature>
<sequence>MNRLTWGIALALAAGCATSGGGHGGATVSDADFGRLQVGQMGPVDQARQFLASAHDEQARAKLRLQEGQGEAQMAKADAQTAKAAAERADAQSKMANNSREPSQLELARSLKEQADVQQRAAKAHADYADKASAARKQAVAAADKQVALGEAKVELAKLQALQQAGIPAATKYDLTKFQQRVGEAQKDFDAALQKTRDEEAQATASQQTWEDARRQAQAQAVPLGAPQTGTGTGR</sequence>
<name>A0A7I9VT42_9BACT</name>
<dbReference type="AlphaFoldDB" id="A0A7I9VT42"/>
<feature type="region of interest" description="Disordered" evidence="1">
    <location>
        <begin position="194"/>
        <end position="235"/>
    </location>
</feature>
<protein>
    <recommendedName>
        <fullName evidence="4">Lipoprotein</fullName>
    </recommendedName>
</protein>
<organism evidence="2 3">
    <name type="scientific">Anaeromyxobacter diazotrophicus</name>
    <dbReference type="NCBI Taxonomy" id="2590199"/>
    <lineage>
        <taxon>Bacteria</taxon>
        <taxon>Pseudomonadati</taxon>
        <taxon>Myxococcota</taxon>
        <taxon>Myxococcia</taxon>
        <taxon>Myxococcales</taxon>
        <taxon>Cystobacterineae</taxon>
        <taxon>Anaeromyxobacteraceae</taxon>
        <taxon>Anaeromyxobacter</taxon>
    </lineage>
</organism>
<dbReference type="EMBL" id="BJTG01000015">
    <property type="protein sequence ID" value="GEJ59471.1"/>
    <property type="molecule type" value="Genomic_DNA"/>
</dbReference>